<dbReference type="Gene3D" id="3.40.640.10">
    <property type="entry name" value="Type I PLP-dependent aspartate aminotransferase-like (Major domain)"/>
    <property type="match status" value="1"/>
</dbReference>
<comment type="caution">
    <text evidence="9">The sequence shown here is derived from an EMBL/GenBank/DDBJ whole genome shotgun (WGS) entry which is preliminary data.</text>
</comment>
<dbReference type="InterPro" id="IPR004838">
    <property type="entry name" value="NHTrfase_class1_PyrdxlP-BS"/>
</dbReference>
<dbReference type="InterPro" id="IPR015424">
    <property type="entry name" value="PyrdxlP-dep_Trfase"/>
</dbReference>
<gene>
    <name evidence="9" type="ORF">HNQ70_000197</name>
</gene>
<protein>
    <recommendedName>
        <fullName evidence="7">Aminotransferase</fullName>
        <ecNumber evidence="7">2.6.1.-</ecNumber>
    </recommendedName>
</protein>
<dbReference type="AlphaFoldDB" id="A0A7W8HE27"/>
<evidence type="ECO:0000256" key="2">
    <source>
        <dbReference type="ARBA" id="ARBA00007441"/>
    </source>
</evidence>
<dbReference type="InterPro" id="IPR004839">
    <property type="entry name" value="Aminotransferase_I/II_large"/>
</dbReference>
<keyword evidence="5 7" id="KW-0808">Transferase</keyword>
<evidence type="ECO:0000256" key="7">
    <source>
        <dbReference type="RuleBase" id="RU000481"/>
    </source>
</evidence>
<dbReference type="SUPFAM" id="SSF53383">
    <property type="entry name" value="PLP-dependent transferases"/>
    <property type="match status" value="1"/>
</dbReference>
<dbReference type="PROSITE" id="PS00105">
    <property type="entry name" value="AA_TRANSFER_CLASS_1"/>
    <property type="match status" value="1"/>
</dbReference>
<evidence type="ECO:0000256" key="6">
    <source>
        <dbReference type="ARBA" id="ARBA00022898"/>
    </source>
</evidence>
<dbReference type="Pfam" id="PF00155">
    <property type="entry name" value="Aminotran_1_2"/>
    <property type="match status" value="1"/>
</dbReference>
<comment type="similarity">
    <text evidence="2 7">Belongs to the class-I pyridoxal-phosphate-dependent aminotransferase family.</text>
</comment>
<evidence type="ECO:0000313" key="10">
    <source>
        <dbReference type="Proteomes" id="UP000532440"/>
    </source>
</evidence>
<reference evidence="9 10" key="1">
    <citation type="submission" date="2020-08" db="EMBL/GenBank/DDBJ databases">
        <title>Genomic Encyclopedia of Type Strains, Phase IV (KMG-IV): sequencing the most valuable type-strain genomes for metagenomic binning, comparative biology and taxonomic classification.</title>
        <authorList>
            <person name="Goeker M."/>
        </authorList>
    </citation>
    <scope>NUCLEOTIDE SEQUENCE [LARGE SCALE GENOMIC DNA]</scope>
    <source>
        <strain evidence="9 10">DSM 29781</strain>
    </source>
</reference>
<dbReference type="GO" id="GO:0004838">
    <property type="term" value="F:L-tyrosine-2-oxoglutarate transaminase activity"/>
    <property type="evidence" value="ECO:0007669"/>
    <property type="project" value="TreeGrafter"/>
</dbReference>
<evidence type="ECO:0000259" key="8">
    <source>
        <dbReference type="Pfam" id="PF00155"/>
    </source>
</evidence>
<sequence>MSQPLFASVEMAPRDPILGLTEAFNADTRATKVNLGVGVYYDDNGKIPLLAAVREAEKVRLESAPPRGYLPIEGIPGYNTAVQQLLFGADSPLLAAGRVATFEALGGTGGLKIGADFLKRLQPDAQVWISDPSWENHRALFEAAGFKVNAYPYYDATSQGVNFDGMLACLNGLPANSIVVLHACCHNPTGVDLTAEQWPRVVEAVKARGLIAFLDCAYQGFGDGIEADAAALRIFGASGLDFFVSSSFSKSFSLYGERVGALSIVTESKEEAARVTSQVKRVIRTNYSNPPTHGAAVVAAVLTTPALRQQWEKELGEMRERIRAMRTGLVDKLAAAGVSRDFSFVTRQRGMFSYSGLTSAQVDRLRDEYGIYAVGTGRICLAALNSKNLDYVGNAIAAILKG</sequence>
<evidence type="ECO:0000256" key="1">
    <source>
        <dbReference type="ARBA" id="ARBA00001933"/>
    </source>
</evidence>
<dbReference type="GO" id="GO:0042802">
    <property type="term" value="F:identical protein binding"/>
    <property type="evidence" value="ECO:0007669"/>
    <property type="project" value="TreeGrafter"/>
</dbReference>
<dbReference type="GO" id="GO:0005829">
    <property type="term" value="C:cytosol"/>
    <property type="evidence" value="ECO:0007669"/>
    <property type="project" value="TreeGrafter"/>
</dbReference>
<evidence type="ECO:0000256" key="4">
    <source>
        <dbReference type="ARBA" id="ARBA00022576"/>
    </source>
</evidence>
<dbReference type="FunFam" id="3.90.1150.10:FF:000001">
    <property type="entry name" value="Aspartate aminotransferase"/>
    <property type="match status" value="1"/>
</dbReference>
<dbReference type="FunFam" id="3.40.640.10:FF:000015">
    <property type="entry name" value="Aspartate aminotransferase"/>
    <property type="match status" value="1"/>
</dbReference>
<dbReference type="GO" id="GO:0033585">
    <property type="term" value="P:L-phenylalanine biosynthetic process from chorismate via phenylpyruvate"/>
    <property type="evidence" value="ECO:0007669"/>
    <property type="project" value="TreeGrafter"/>
</dbReference>
<evidence type="ECO:0000313" key="9">
    <source>
        <dbReference type="EMBL" id="MBB5270213.1"/>
    </source>
</evidence>
<dbReference type="Proteomes" id="UP000532440">
    <property type="component" value="Unassembled WGS sequence"/>
</dbReference>
<feature type="domain" description="Aminotransferase class I/classII large" evidence="8">
    <location>
        <begin position="31"/>
        <end position="396"/>
    </location>
</feature>
<dbReference type="EMBL" id="JACHGB010000001">
    <property type="protein sequence ID" value="MBB5270213.1"/>
    <property type="molecule type" value="Genomic_DNA"/>
</dbReference>
<dbReference type="EC" id="2.6.1.-" evidence="7"/>
<comment type="cofactor">
    <cofactor evidence="1 7">
        <name>pyridoxal 5'-phosphate</name>
        <dbReference type="ChEBI" id="CHEBI:597326"/>
    </cofactor>
</comment>
<evidence type="ECO:0000256" key="5">
    <source>
        <dbReference type="ARBA" id="ARBA00022679"/>
    </source>
</evidence>
<dbReference type="InterPro" id="IPR015422">
    <property type="entry name" value="PyrdxlP-dep_Trfase_small"/>
</dbReference>
<proteinExistence type="inferred from homology"/>
<evidence type="ECO:0000256" key="3">
    <source>
        <dbReference type="ARBA" id="ARBA00011738"/>
    </source>
</evidence>
<dbReference type="InterPro" id="IPR000796">
    <property type="entry name" value="Asp_trans"/>
</dbReference>
<dbReference type="InterPro" id="IPR015421">
    <property type="entry name" value="PyrdxlP-dep_Trfase_major"/>
</dbReference>
<dbReference type="GO" id="GO:0030170">
    <property type="term" value="F:pyridoxal phosphate binding"/>
    <property type="evidence" value="ECO:0007669"/>
    <property type="project" value="InterPro"/>
</dbReference>
<comment type="subunit">
    <text evidence="3">Homodimer.</text>
</comment>
<dbReference type="RefSeq" id="WP_183963425.1">
    <property type="nucleotide sequence ID" value="NZ_BAABEW010000003.1"/>
</dbReference>
<keyword evidence="6" id="KW-0663">Pyridoxal phosphate</keyword>
<dbReference type="PANTHER" id="PTHR11879:SF37">
    <property type="entry name" value="AROMATIC-AMINO-ACID AMINOTRANSFERASE"/>
    <property type="match status" value="1"/>
</dbReference>
<dbReference type="NCBIfam" id="NF006719">
    <property type="entry name" value="PRK09257.1"/>
    <property type="match status" value="1"/>
</dbReference>
<dbReference type="PANTHER" id="PTHR11879">
    <property type="entry name" value="ASPARTATE AMINOTRANSFERASE"/>
    <property type="match status" value="1"/>
</dbReference>
<accession>A0A7W8HE27</accession>
<keyword evidence="4 7" id="KW-0032">Aminotransferase</keyword>
<organism evidence="9 10">
    <name type="scientific">Quisquiliibacterium transsilvanicum</name>
    <dbReference type="NCBI Taxonomy" id="1549638"/>
    <lineage>
        <taxon>Bacteria</taxon>
        <taxon>Pseudomonadati</taxon>
        <taxon>Pseudomonadota</taxon>
        <taxon>Betaproteobacteria</taxon>
        <taxon>Burkholderiales</taxon>
        <taxon>Burkholderiaceae</taxon>
        <taxon>Quisquiliibacterium</taxon>
    </lineage>
</organism>
<dbReference type="Gene3D" id="3.90.1150.10">
    <property type="entry name" value="Aspartate Aminotransferase, domain 1"/>
    <property type="match status" value="1"/>
</dbReference>
<name>A0A7W8HE27_9BURK</name>
<dbReference type="CDD" id="cd00609">
    <property type="entry name" value="AAT_like"/>
    <property type="match status" value="1"/>
</dbReference>
<dbReference type="PRINTS" id="PR00799">
    <property type="entry name" value="TRANSAMINASE"/>
</dbReference>
<keyword evidence="10" id="KW-1185">Reference proteome</keyword>